<keyword evidence="8 11" id="KW-0408">Iron</keyword>
<comment type="subcellular location">
    <subcellularLocation>
        <location evidence="11">Cytoplasm</location>
    </subcellularLocation>
    <subcellularLocation>
        <location evidence="11">Nucleus</location>
    </subcellularLocation>
    <subcellularLocation>
        <location evidence="11">Cell membrane</location>
        <topology evidence="11">Peripheral membrane protein</topology>
        <orientation evidence="11">Cytoplasmic side</orientation>
    </subcellularLocation>
    <text evidence="11">Localizes to the plasma membrane when complexed to MMP14.</text>
</comment>
<comment type="catalytic activity">
    <reaction evidence="11">
        <text>1,2-dihydroxy-5-(methylsulfanyl)pent-1-en-3-one + O2 = 3-(methylsulfanyl)propanoate + CO + formate + 2 H(+)</text>
        <dbReference type="Rhea" id="RHEA:14161"/>
        <dbReference type="ChEBI" id="CHEBI:15378"/>
        <dbReference type="ChEBI" id="CHEBI:15379"/>
        <dbReference type="ChEBI" id="CHEBI:15740"/>
        <dbReference type="ChEBI" id="CHEBI:17245"/>
        <dbReference type="ChEBI" id="CHEBI:49016"/>
        <dbReference type="ChEBI" id="CHEBI:49252"/>
        <dbReference type="EC" id="1.13.11.53"/>
    </reaction>
</comment>
<comment type="cofactor">
    <cofactor evidence="11">
        <name>Fe(2+)</name>
        <dbReference type="ChEBI" id="CHEBI:29033"/>
    </cofactor>
    <cofactor evidence="11">
        <name>Ni(2+)</name>
        <dbReference type="ChEBI" id="CHEBI:49786"/>
    </cofactor>
    <text evidence="11">Binds either 1 Fe or Ni cation per monomer. Iron-binding promotes an acireductone dioxygenase reaction producing 2-keto-4-methylthiobutyrate, while nickel-binding promotes an acireductone dioxygenase reaction producing 3-(methylsulfanyl)propanoate.</text>
</comment>
<feature type="binding site" evidence="11">
    <location>
        <position position="133"/>
    </location>
    <ligand>
        <name>Fe(2+)</name>
        <dbReference type="ChEBI" id="CHEBI:29033"/>
        <note>for iron-dependent acireductone dioxygenase activity</note>
    </ligand>
</feature>
<keyword evidence="7 11" id="KW-0560">Oxidoreductase</keyword>
<evidence type="ECO:0000256" key="7">
    <source>
        <dbReference type="ARBA" id="ARBA00023002"/>
    </source>
</evidence>
<feature type="binding site" evidence="11">
    <location>
        <position position="133"/>
    </location>
    <ligand>
        <name>Ni(2+)</name>
        <dbReference type="ChEBI" id="CHEBI:49786"/>
        <note>for nickel-dependent acireductone dioxygenase activity</note>
    </ligand>
</feature>
<dbReference type="GeneTree" id="ENSGT00390000008195"/>
<dbReference type="SUPFAM" id="SSF51182">
    <property type="entry name" value="RmlC-like cupins"/>
    <property type="match status" value="1"/>
</dbReference>
<keyword evidence="11" id="KW-1003">Cell membrane</keyword>
<feature type="binding site" evidence="11">
    <location>
        <position position="94"/>
    </location>
    <ligand>
        <name>Ni(2+)</name>
        <dbReference type="ChEBI" id="CHEBI:49786"/>
        <note>for nickel-dependent acireductone dioxygenase activity</note>
    </ligand>
</feature>
<keyword evidence="11" id="KW-0472">Membrane</keyword>
<evidence type="ECO:0000256" key="5">
    <source>
        <dbReference type="ARBA" id="ARBA00022723"/>
    </source>
</evidence>
<evidence type="ECO:0000256" key="2">
    <source>
        <dbReference type="ARBA" id="ARBA00022490"/>
    </source>
</evidence>
<evidence type="ECO:0000256" key="3">
    <source>
        <dbReference type="ARBA" id="ARBA00022596"/>
    </source>
</evidence>
<dbReference type="PANTHER" id="PTHR23418">
    <property type="entry name" value="ACIREDUCTONE DIOXYGENASE"/>
    <property type="match status" value="1"/>
</dbReference>
<organism evidence="12 13">
    <name type="scientific">Felis catus</name>
    <name type="common">Cat</name>
    <name type="synonym">Felis silvestris catus</name>
    <dbReference type="NCBI Taxonomy" id="9685"/>
    <lineage>
        <taxon>Eukaryota</taxon>
        <taxon>Metazoa</taxon>
        <taxon>Chordata</taxon>
        <taxon>Craniata</taxon>
        <taxon>Vertebrata</taxon>
        <taxon>Euteleostomi</taxon>
        <taxon>Mammalia</taxon>
        <taxon>Eutheria</taxon>
        <taxon>Laurasiatheria</taxon>
        <taxon>Carnivora</taxon>
        <taxon>Feliformia</taxon>
        <taxon>Felidae</taxon>
        <taxon>Felinae</taxon>
        <taxon>Felis</taxon>
    </lineage>
</organism>
<comment type="pathway">
    <text evidence="11">Amino-acid biosynthesis; L-methionine biosynthesis via salvage pathway; L-methionine from S-methyl-5-thio-alpha-D-ribose 1-phosphate: step 5/6.</text>
</comment>
<dbReference type="InterPro" id="IPR014710">
    <property type="entry name" value="RmlC-like_jellyroll"/>
</dbReference>
<evidence type="ECO:0000256" key="1">
    <source>
        <dbReference type="ARBA" id="ARBA00000428"/>
    </source>
</evidence>
<feature type="binding site" evidence="11">
    <location>
        <position position="94"/>
    </location>
    <ligand>
        <name>Fe(2+)</name>
        <dbReference type="ChEBI" id="CHEBI:29033"/>
        <note>for iron-dependent acireductone dioxygenase activity</note>
    </ligand>
</feature>
<dbReference type="InterPro" id="IPR011051">
    <property type="entry name" value="RmlC_Cupin_sf"/>
</dbReference>
<comment type="function">
    <text evidence="11">Catalyzes 2 different reactions between oxygen and the acireductone 1,2-dihydroxy-3-keto-5-methylthiopentene (DHK-MTPene) depending upon the metal bound in the active site. Fe-containing acireductone dioxygenase (Fe-ARD) produces formate and 2-keto-4-methylthiobutyrate (KMTB), the alpha-ketoacid precursor of methionine in the methionine recycle pathway. Ni-containing acireductone dioxygenase (Ni-ARD) produces methylthiopropionate, carbon monoxide and formate, and does not lie on the methionine recycle pathway. Also down-regulates cell migration mediated by MMP14.</text>
</comment>
<evidence type="ECO:0000256" key="11">
    <source>
        <dbReference type="HAMAP-Rule" id="MF_03154"/>
    </source>
</evidence>
<accession>A0ABI7VQ95</accession>
<proteinExistence type="inferred from homology"/>
<keyword evidence="4 11" id="KW-0028">Amino-acid biosynthesis</keyword>
<reference evidence="12" key="2">
    <citation type="submission" date="2025-08" db="UniProtKB">
        <authorList>
            <consortium name="Ensembl"/>
        </authorList>
    </citation>
    <scope>IDENTIFICATION</scope>
    <source>
        <strain evidence="12">breed Abyssinian</strain>
    </source>
</reference>
<feature type="binding site" evidence="11">
    <location>
        <position position="88"/>
    </location>
    <ligand>
        <name>Fe(2+)</name>
        <dbReference type="ChEBI" id="CHEBI:29033"/>
        <note>for iron-dependent acireductone dioxygenase activity</note>
    </ligand>
</feature>
<dbReference type="Pfam" id="PF03079">
    <property type="entry name" value="ARD"/>
    <property type="match status" value="1"/>
</dbReference>
<reference evidence="12 13" key="1">
    <citation type="submission" date="2021-02" db="EMBL/GenBank/DDBJ databases">
        <title>Safari Cat Assemblies.</title>
        <authorList>
            <person name="Bredemeyer K.R."/>
            <person name="Murphy W.J."/>
        </authorList>
    </citation>
    <scope>NUCLEOTIDE SEQUENCE [LARGE SCALE GENOMIC DNA]</scope>
</reference>
<dbReference type="Proteomes" id="UP000823872">
    <property type="component" value="Chromosome A3"/>
</dbReference>
<name>A0ABI7VQ95_FELCA</name>
<keyword evidence="10 11" id="KW-0539">Nucleus</keyword>
<protein>
    <recommendedName>
        <fullName evidence="11">Acireductone dioxygenase</fullName>
    </recommendedName>
    <alternativeName>
        <fullName evidence="11">Acireductone dioxygenase (Fe(2+)-requiring)</fullName>
    </alternativeName>
    <alternativeName>
        <fullName evidence="11">Acireductone dioxygenase (Ni(2+)-requiring)</fullName>
    </alternativeName>
    <alternativeName>
        <fullName evidence="11">Membrane-type 1 matrix metalloproteinase cytoplasmic tail-binding protein 1</fullName>
        <shortName evidence="11">ARD</shortName>
        <shortName evidence="11">ARD'</shortName>
        <shortName evidence="11">Fe-ARD</shortName>
        <shortName evidence="11">MTCBP-1</shortName>
        <shortName evidence="11">Ni-ARD</shortName>
        <ecNumber evidence="11">1.13.11.53</ecNumber>
        <ecNumber evidence="11">1.13.11.54</ecNumber>
    </alternativeName>
</protein>
<feature type="binding site" evidence="11">
    <location>
        <position position="90"/>
    </location>
    <ligand>
        <name>Fe(2+)</name>
        <dbReference type="ChEBI" id="CHEBI:29033"/>
        <note>for iron-dependent acireductone dioxygenase activity</note>
    </ligand>
</feature>
<dbReference type="HAMAP" id="MF_03154">
    <property type="entry name" value="Salvage_MtnD_euk"/>
    <property type="match status" value="1"/>
</dbReference>
<evidence type="ECO:0000313" key="12">
    <source>
        <dbReference type="Ensembl" id="ENSFCTP00005000315.1"/>
    </source>
</evidence>
<evidence type="ECO:0000313" key="13">
    <source>
        <dbReference type="Proteomes" id="UP000823872"/>
    </source>
</evidence>
<comment type="catalytic activity">
    <reaction evidence="1 11">
        <text>1,2-dihydroxy-5-(methylsulfanyl)pent-1-en-3-one + O2 = 4-methylsulfanyl-2-oxobutanoate + formate + 2 H(+)</text>
        <dbReference type="Rhea" id="RHEA:24504"/>
        <dbReference type="ChEBI" id="CHEBI:15378"/>
        <dbReference type="ChEBI" id="CHEBI:15379"/>
        <dbReference type="ChEBI" id="CHEBI:15740"/>
        <dbReference type="ChEBI" id="CHEBI:16723"/>
        <dbReference type="ChEBI" id="CHEBI:49252"/>
        <dbReference type="EC" id="1.13.11.54"/>
    </reaction>
</comment>
<evidence type="ECO:0000256" key="10">
    <source>
        <dbReference type="ARBA" id="ARBA00023242"/>
    </source>
</evidence>
<keyword evidence="2 11" id="KW-0963">Cytoplasm</keyword>
<keyword evidence="6 11" id="KW-0223">Dioxygenase</keyword>
<keyword evidence="3 11" id="KW-0533">Nickel</keyword>
<evidence type="ECO:0000256" key="6">
    <source>
        <dbReference type="ARBA" id="ARBA00022964"/>
    </source>
</evidence>
<feature type="binding site" evidence="11">
    <location>
        <position position="88"/>
    </location>
    <ligand>
        <name>Ni(2+)</name>
        <dbReference type="ChEBI" id="CHEBI:49786"/>
        <note>for nickel-dependent acireductone dioxygenase activity</note>
    </ligand>
</feature>
<keyword evidence="9 11" id="KW-0486">Methionine biosynthesis</keyword>
<dbReference type="EC" id="1.13.11.54" evidence="11"/>
<dbReference type="InterPro" id="IPR004313">
    <property type="entry name" value="ARD"/>
</dbReference>
<dbReference type="Ensembl" id="ENSFCTT00005000598.1">
    <property type="protein sequence ID" value="ENSFCTP00005000315.1"/>
    <property type="gene ID" value="ENSFCTG00005000229.1"/>
</dbReference>
<keyword evidence="5 11" id="KW-0479">Metal-binding</keyword>
<dbReference type="PANTHER" id="PTHR23418:SF0">
    <property type="entry name" value="ACIREDUCTONE DIOXYGENASE"/>
    <property type="match status" value="1"/>
</dbReference>
<gene>
    <name evidence="11 12" type="primary">ADI1</name>
    <name evidence="11" type="synonym">MTCBP1</name>
</gene>
<dbReference type="CDD" id="cd02232">
    <property type="entry name" value="cupin_ARD"/>
    <property type="match status" value="1"/>
</dbReference>
<dbReference type="InterPro" id="IPR027496">
    <property type="entry name" value="ARD_euk"/>
</dbReference>
<evidence type="ECO:0000256" key="4">
    <source>
        <dbReference type="ARBA" id="ARBA00022605"/>
    </source>
</evidence>
<keyword evidence="13" id="KW-1185">Reference proteome</keyword>
<dbReference type="Gene3D" id="2.60.120.10">
    <property type="entry name" value="Jelly Rolls"/>
    <property type="match status" value="1"/>
</dbReference>
<evidence type="ECO:0000256" key="9">
    <source>
        <dbReference type="ARBA" id="ARBA00023167"/>
    </source>
</evidence>
<feature type="binding site" evidence="11">
    <location>
        <position position="90"/>
    </location>
    <ligand>
        <name>Ni(2+)</name>
        <dbReference type="ChEBI" id="CHEBI:49786"/>
        <note>for nickel-dependent acireductone dioxygenase activity</note>
    </ligand>
</feature>
<comment type="similarity">
    <text evidence="11">Belongs to the acireductone dioxygenase (ARD) family.</text>
</comment>
<comment type="subunit">
    <text evidence="11">Monomer. Interacts with MMP14.</text>
</comment>
<dbReference type="EC" id="1.13.11.53" evidence="11"/>
<sequence length="231" mass="26514">MVQAWYMDESADDPRLPHRGDPCSLVGLEQLRRLGVLYWKLDADKYENDPELEKIRKERNYSWMDIITICKDKLPDYEEKIKMFYKEHLHLDDEIRYILDGSGYFDVRDKEDKWVRIFMEKGDMITLPAGIYHRFTLDEKVGSLCWIRRCPCTDVGSSRHCPLSGALAAPELVSRGPRLPRERPAGAWGPHAICGPSGSSGFVLGRWRHMCTHDPRSPGGQAGQQEGIPLL</sequence>
<evidence type="ECO:0000256" key="8">
    <source>
        <dbReference type="ARBA" id="ARBA00023004"/>
    </source>
</evidence>
<reference evidence="12" key="3">
    <citation type="submission" date="2025-09" db="UniProtKB">
        <authorList>
            <consortium name="Ensembl"/>
        </authorList>
    </citation>
    <scope>IDENTIFICATION</scope>
    <source>
        <strain evidence="12">breed Abyssinian</strain>
    </source>
</reference>